<keyword evidence="3" id="KW-1185">Reference proteome</keyword>
<dbReference type="Proteomes" id="UP000006852">
    <property type="component" value="Chromosome"/>
</dbReference>
<name>F2NW08_TRES6</name>
<organism evidence="2 3">
    <name type="scientific">Treponema succinifaciens (strain ATCC 33096 / DSM 2489 / 6091)</name>
    <dbReference type="NCBI Taxonomy" id="869209"/>
    <lineage>
        <taxon>Bacteria</taxon>
        <taxon>Pseudomonadati</taxon>
        <taxon>Spirochaetota</taxon>
        <taxon>Spirochaetia</taxon>
        <taxon>Spirochaetales</taxon>
        <taxon>Treponemataceae</taxon>
        <taxon>Treponema</taxon>
    </lineage>
</organism>
<feature type="transmembrane region" description="Helical" evidence="1">
    <location>
        <begin position="37"/>
        <end position="61"/>
    </location>
</feature>
<reference evidence="2 3" key="1">
    <citation type="journal article" date="2011" name="Stand. Genomic Sci.">
        <title>Complete genome sequence of Treponema succinifaciens type strain (6091).</title>
        <authorList>
            <person name="Han C."/>
            <person name="Gronow S."/>
            <person name="Teshima H."/>
            <person name="Lapidus A."/>
            <person name="Nolan M."/>
            <person name="Lucas S."/>
            <person name="Hammon N."/>
            <person name="Deshpande S."/>
            <person name="Cheng J.F."/>
            <person name="Zeytun A."/>
            <person name="Tapia R."/>
            <person name="Goodwin L."/>
            <person name="Pitluck S."/>
            <person name="Liolios K."/>
            <person name="Pagani I."/>
            <person name="Ivanova N."/>
            <person name="Mavromatis K."/>
            <person name="Mikhailova N."/>
            <person name="Huntemann M."/>
            <person name="Pati A."/>
            <person name="Chen A."/>
            <person name="Palaniappan K."/>
            <person name="Land M."/>
            <person name="Hauser L."/>
            <person name="Brambilla E.M."/>
            <person name="Rohde M."/>
            <person name="Goker M."/>
            <person name="Woyke T."/>
            <person name="Bristow J."/>
            <person name="Eisen J.A."/>
            <person name="Markowitz V."/>
            <person name="Hugenholtz P."/>
            <person name="Kyrpides N.C."/>
            <person name="Klenk H.P."/>
            <person name="Detter J.C."/>
        </authorList>
    </citation>
    <scope>NUCLEOTIDE SEQUENCE [LARGE SCALE GENOMIC DNA]</scope>
    <source>
        <strain evidence="3">ATCC 33096 / DSM 2489 / 6091</strain>
    </source>
</reference>
<evidence type="ECO:0000256" key="1">
    <source>
        <dbReference type="SAM" id="Phobius"/>
    </source>
</evidence>
<gene>
    <name evidence="2" type="ordered locus">Tresu_1845</name>
</gene>
<evidence type="ECO:0000313" key="2">
    <source>
        <dbReference type="EMBL" id="AEB14735.1"/>
    </source>
</evidence>
<evidence type="ECO:0000313" key="3">
    <source>
        <dbReference type="Proteomes" id="UP000006852"/>
    </source>
</evidence>
<keyword evidence="1" id="KW-0812">Transmembrane</keyword>
<dbReference type="GeneID" id="302998985"/>
<keyword evidence="1" id="KW-1133">Transmembrane helix</keyword>
<dbReference type="EMBL" id="CP002631">
    <property type="protein sequence ID" value="AEB14735.1"/>
    <property type="molecule type" value="Genomic_DNA"/>
</dbReference>
<dbReference type="STRING" id="869209.Tresu_1845"/>
<dbReference type="HOGENOM" id="CLU_905961_0_0_12"/>
<dbReference type="KEGG" id="tsu:Tresu_1845"/>
<dbReference type="eggNOG" id="ENOG5033ZN2">
    <property type="taxonomic scope" value="Bacteria"/>
</dbReference>
<dbReference type="AlphaFoldDB" id="F2NW08"/>
<dbReference type="RefSeq" id="WP_013702016.1">
    <property type="nucleotide sequence ID" value="NC_015385.1"/>
</dbReference>
<proteinExistence type="predicted"/>
<dbReference type="OrthoDB" id="358955at2"/>
<accession>F2NW08</accession>
<reference evidence="3" key="2">
    <citation type="submission" date="2011-04" db="EMBL/GenBank/DDBJ databases">
        <title>The complete genome of chromosome of Treponema succinifaciens DSM 2489.</title>
        <authorList>
            <person name="Lucas S."/>
            <person name="Copeland A."/>
            <person name="Lapidus A."/>
            <person name="Bruce D."/>
            <person name="Goodwin L."/>
            <person name="Pitluck S."/>
            <person name="Peters L."/>
            <person name="Kyrpides N."/>
            <person name="Mavromatis K."/>
            <person name="Ivanova N."/>
            <person name="Ovchinnikova G."/>
            <person name="Teshima H."/>
            <person name="Detter J.C."/>
            <person name="Tapia R."/>
            <person name="Han C."/>
            <person name="Land M."/>
            <person name="Hauser L."/>
            <person name="Markowitz V."/>
            <person name="Cheng J.-F."/>
            <person name="Hugenholtz P."/>
            <person name="Woyke T."/>
            <person name="Wu D."/>
            <person name="Gronow S."/>
            <person name="Wellnitz S."/>
            <person name="Brambilla E."/>
            <person name="Klenk H.-P."/>
            <person name="Eisen J.A."/>
        </authorList>
    </citation>
    <scope>NUCLEOTIDE SEQUENCE [LARGE SCALE GENOMIC DNA]</scope>
    <source>
        <strain evidence="3">ATCC 33096 / DSM 2489 / 6091</strain>
    </source>
</reference>
<protein>
    <submittedName>
        <fullName evidence="2">Uncharacterized protein</fullName>
    </submittedName>
</protein>
<keyword evidence="1" id="KW-0472">Membrane</keyword>
<sequence length="314" mass="37493">MKEENLKYKFKIKNAKKPSQKKIKKTLGRTLKSFNVLYAYAMFIFHWTGLKYFAVFILNVIQKFFIVQYLEKFHIIHIPVKRVDHKLDSKIPFKPEFAQCYLDFVNYWIRPMCMTMKRYGSFEGIKLSAEYVRYMIMLYKEAYKIYSHCLTTTVRPKPTTKATKGIQFWDPHYLCVPSLHIAIVVLTIGFYKMLFEREEFTEPEKDQWNSELYTHGIEIAESVLYMKQHSVNCISAAIYMVTKTAPELLTEEMSIDFIDSMFKDSIYVEKTDSKEITSYIKKMYKNLMEESRNSDDWTSPLKEWLKNYKIQAQN</sequence>